<reference evidence="2" key="1">
    <citation type="submission" date="2023-10" db="EMBL/GenBank/DDBJ databases">
        <authorList>
            <person name="Noh H."/>
        </authorList>
    </citation>
    <scope>NUCLEOTIDE SEQUENCE</scope>
    <source>
        <strain evidence="2">DUCC4014</strain>
    </source>
</reference>
<evidence type="ECO:0000313" key="3">
    <source>
        <dbReference type="Proteomes" id="UP000827549"/>
    </source>
</evidence>
<accession>A0AAF0YC41</accession>
<evidence type="ECO:0000256" key="1">
    <source>
        <dbReference type="SAM" id="Phobius"/>
    </source>
</evidence>
<proteinExistence type="predicted"/>
<name>A0AAF0YC41_9TREE</name>
<dbReference type="RefSeq" id="XP_062627753.1">
    <property type="nucleotide sequence ID" value="XM_062771769.1"/>
</dbReference>
<sequence length="140" mass="15777">MAAVTIDHTAFPYLIDVIMGYADMSALVAFRTTSSTFRRRVDGILLKHVVITYKYPNVTHNISFKTPPGSLLTVGTVVRRLPLAPKFVQVADIQYYPYRGETMSPSPADFKSIHTIRRSAHMVSQRGTNYFKNASHRSLN</sequence>
<evidence type="ECO:0008006" key="4">
    <source>
        <dbReference type="Google" id="ProtNLM"/>
    </source>
</evidence>
<feature type="transmembrane region" description="Helical" evidence="1">
    <location>
        <begin position="12"/>
        <end position="30"/>
    </location>
</feature>
<dbReference type="EMBL" id="CP086717">
    <property type="protein sequence ID" value="WOO81721.1"/>
    <property type="molecule type" value="Genomic_DNA"/>
</dbReference>
<evidence type="ECO:0000313" key="2">
    <source>
        <dbReference type="EMBL" id="WOO81721.1"/>
    </source>
</evidence>
<organism evidence="2 3">
    <name type="scientific">Vanrija pseudolonga</name>
    <dbReference type="NCBI Taxonomy" id="143232"/>
    <lineage>
        <taxon>Eukaryota</taxon>
        <taxon>Fungi</taxon>
        <taxon>Dikarya</taxon>
        <taxon>Basidiomycota</taxon>
        <taxon>Agaricomycotina</taxon>
        <taxon>Tremellomycetes</taxon>
        <taxon>Trichosporonales</taxon>
        <taxon>Trichosporonaceae</taxon>
        <taxon>Vanrija</taxon>
    </lineage>
</organism>
<dbReference type="Proteomes" id="UP000827549">
    <property type="component" value="Chromosome 4"/>
</dbReference>
<keyword evidence="1" id="KW-0472">Membrane</keyword>
<gene>
    <name evidence="2" type="ORF">LOC62_04G005241</name>
</gene>
<dbReference type="AlphaFoldDB" id="A0AAF0YC41"/>
<dbReference type="GeneID" id="87808470"/>
<keyword evidence="1" id="KW-0812">Transmembrane</keyword>
<protein>
    <recommendedName>
        <fullName evidence="4">F-box domain-containing protein</fullName>
    </recommendedName>
</protein>
<keyword evidence="3" id="KW-1185">Reference proteome</keyword>
<keyword evidence="1" id="KW-1133">Transmembrane helix</keyword>